<keyword evidence="2" id="KW-1185">Reference proteome</keyword>
<organism evidence="1 2">
    <name type="scientific">Brumimicrobium glaciale</name>
    <dbReference type="NCBI Taxonomy" id="200475"/>
    <lineage>
        <taxon>Bacteria</taxon>
        <taxon>Pseudomonadati</taxon>
        <taxon>Bacteroidota</taxon>
        <taxon>Flavobacteriia</taxon>
        <taxon>Flavobacteriales</taxon>
        <taxon>Crocinitomicaceae</taxon>
        <taxon>Brumimicrobium</taxon>
    </lineage>
</organism>
<evidence type="ECO:0000313" key="2">
    <source>
        <dbReference type="Proteomes" id="UP000293952"/>
    </source>
</evidence>
<protein>
    <submittedName>
        <fullName evidence="1">Uncharacterized protein</fullName>
    </submittedName>
</protein>
<accession>A0A4Q4KN57</accession>
<sequence>MSIEQSDKIDFISTSKSGTIQLTISDHLEWKDEEMHLLILQKKINAYLDFIQSEQIFEDYPSAKNKKITISLSMKFKPTNVALKTLEDFKMILTKQDFEFSWKVIK</sequence>
<dbReference type="Proteomes" id="UP000293952">
    <property type="component" value="Unassembled WGS sequence"/>
</dbReference>
<comment type="caution">
    <text evidence="1">The sequence shown here is derived from an EMBL/GenBank/DDBJ whole genome shotgun (WGS) entry which is preliminary data.</text>
</comment>
<reference evidence="1 2" key="1">
    <citation type="submission" date="2019-02" db="EMBL/GenBank/DDBJ databases">
        <title>Genome sequence of the sea-ice species Brumimicrobium glaciale.</title>
        <authorList>
            <person name="Bowman J.P."/>
        </authorList>
    </citation>
    <scope>NUCLEOTIDE SEQUENCE [LARGE SCALE GENOMIC DNA]</scope>
    <source>
        <strain evidence="1 2">IC156</strain>
    </source>
</reference>
<dbReference type="EMBL" id="SETE01000004">
    <property type="protein sequence ID" value="RYM33349.1"/>
    <property type="molecule type" value="Genomic_DNA"/>
</dbReference>
<dbReference type="RefSeq" id="WP_130093809.1">
    <property type="nucleotide sequence ID" value="NZ_SETE01000004.1"/>
</dbReference>
<dbReference type="AlphaFoldDB" id="A0A4Q4KN57"/>
<name>A0A4Q4KN57_9FLAO</name>
<dbReference type="Pfam" id="PF20212">
    <property type="entry name" value="DUF6572"/>
    <property type="match status" value="1"/>
</dbReference>
<dbReference type="OrthoDB" id="2229810at2"/>
<proteinExistence type="predicted"/>
<evidence type="ECO:0000313" key="1">
    <source>
        <dbReference type="EMBL" id="RYM33349.1"/>
    </source>
</evidence>
<dbReference type="InterPro" id="IPR046702">
    <property type="entry name" value="DUF6572"/>
</dbReference>
<gene>
    <name evidence="1" type="ORF">ERX46_10425</name>
</gene>